<evidence type="ECO:0000256" key="1">
    <source>
        <dbReference type="SAM" id="Phobius"/>
    </source>
</evidence>
<feature type="transmembrane region" description="Helical" evidence="1">
    <location>
        <begin position="12"/>
        <end position="34"/>
    </location>
</feature>
<keyword evidence="1" id="KW-0812">Transmembrane</keyword>
<protein>
    <submittedName>
        <fullName evidence="2">Uncharacterized protein</fullName>
    </submittedName>
</protein>
<dbReference type="AlphaFoldDB" id="A0A0E9WN28"/>
<dbReference type="EMBL" id="GBXM01016830">
    <property type="protein sequence ID" value="JAH91747.1"/>
    <property type="molecule type" value="Transcribed_RNA"/>
</dbReference>
<proteinExistence type="predicted"/>
<name>A0A0E9WN28_ANGAN</name>
<evidence type="ECO:0000313" key="2">
    <source>
        <dbReference type="EMBL" id="JAH91747.1"/>
    </source>
</evidence>
<accession>A0A0E9WN28</accession>
<organism evidence="2">
    <name type="scientific">Anguilla anguilla</name>
    <name type="common">European freshwater eel</name>
    <name type="synonym">Muraena anguilla</name>
    <dbReference type="NCBI Taxonomy" id="7936"/>
    <lineage>
        <taxon>Eukaryota</taxon>
        <taxon>Metazoa</taxon>
        <taxon>Chordata</taxon>
        <taxon>Craniata</taxon>
        <taxon>Vertebrata</taxon>
        <taxon>Euteleostomi</taxon>
        <taxon>Actinopterygii</taxon>
        <taxon>Neopterygii</taxon>
        <taxon>Teleostei</taxon>
        <taxon>Anguilliformes</taxon>
        <taxon>Anguillidae</taxon>
        <taxon>Anguilla</taxon>
    </lineage>
</organism>
<reference evidence="2" key="2">
    <citation type="journal article" date="2015" name="Fish Shellfish Immunol.">
        <title>Early steps in the European eel (Anguilla anguilla)-Vibrio vulnificus interaction in the gills: Role of the RtxA13 toxin.</title>
        <authorList>
            <person name="Callol A."/>
            <person name="Pajuelo D."/>
            <person name="Ebbesson L."/>
            <person name="Teles M."/>
            <person name="MacKenzie S."/>
            <person name="Amaro C."/>
        </authorList>
    </citation>
    <scope>NUCLEOTIDE SEQUENCE</scope>
</reference>
<keyword evidence="1" id="KW-0472">Membrane</keyword>
<sequence>MGVLAFIKQESVLYRCAHIFVFILVLFRFIFFIFKRLLQKKQHVNLIC</sequence>
<keyword evidence="1" id="KW-1133">Transmembrane helix</keyword>
<reference evidence="2" key="1">
    <citation type="submission" date="2014-11" db="EMBL/GenBank/DDBJ databases">
        <authorList>
            <person name="Amaro Gonzalez C."/>
        </authorList>
    </citation>
    <scope>NUCLEOTIDE SEQUENCE</scope>
</reference>